<feature type="non-terminal residue" evidence="1">
    <location>
        <position position="259"/>
    </location>
</feature>
<dbReference type="GO" id="GO:0016485">
    <property type="term" value="P:protein processing"/>
    <property type="evidence" value="ECO:0007669"/>
    <property type="project" value="TreeGrafter"/>
</dbReference>
<comment type="caution">
    <text evidence="1">The sequence shown here is derived from an EMBL/GenBank/DDBJ whole genome shotgun (WGS) entry which is preliminary data.</text>
</comment>
<evidence type="ECO:0000313" key="2">
    <source>
        <dbReference type="Proteomes" id="UP001432027"/>
    </source>
</evidence>
<dbReference type="GO" id="GO:0004222">
    <property type="term" value="F:metalloendopeptidase activity"/>
    <property type="evidence" value="ECO:0007669"/>
    <property type="project" value="InterPro"/>
</dbReference>
<feature type="non-terminal residue" evidence="1">
    <location>
        <position position="1"/>
    </location>
</feature>
<dbReference type="AlphaFoldDB" id="A0AAV5UJL7"/>
<dbReference type="SUPFAM" id="SSF55486">
    <property type="entry name" value="Metalloproteases ('zincins'), catalytic domain"/>
    <property type="match status" value="1"/>
</dbReference>
<dbReference type="Proteomes" id="UP001432027">
    <property type="component" value="Unassembled WGS sequence"/>
</dbReference>
<gene>
    <name evidence="1" type="ORF">PENTCL1PPCAC_28743</name>
</gene>
<sequence>LLLLLILLQSVASDRLRYHLENLIDRNVSACDDFYHHVCSQKVDPKEFFIPRASKIFADAIKRFHPESVKNSPIEKGLNNVGLSENLANMLQIADRKYYGQYAELGGLSFDRTVPRKEETPQELISKYIAGTSALIDDILRMVSQSIRSDRLEKESVLFHSTLQTRIRMIEFMKTNSTYTDFHEVRKIAETLKSRMIESIGTTKWLHNRHPVFDSIREELKKRIASIQIHHDFDEIAKNITTLEKLNRDFNELCFANKR</sequence>
<dbReference type="EMBL" id="BTSX01000006">
    <property type="protein sequence ID" value="GMT06569.1"/>
    <property type="molecule type" value="Genomic_DNA"/>
</dbReference>
<name>A0AAV5UJL7_9BILA</name>
<protein>
    <recommendedName>
        <fullName evidence="3">Peptidase</fullName>
    </recommendedName>
</protein>
<dbReference type="InterPro" id="IPR000718">
    <property type="entry name" value="Peptidase_M13"/>
</dbReference>
<reference evidence="1" key="1">
    <citation type="submission" date="2023-10" db="EMBL/GenBank/DDBJ databases">
        <title>Genome assembly of Pristionchus species.</title>
        <authorList>
            <person name="Yoshida K."/>
            <person name="Sommer R.J."/>
        </authorList>
    </citation>
    <scope>NUCLEOTIDE SEQUENCE</scope>
    <source>
        <strain evidence="1">RS0144</strain>
    </source>
</reference>
<keyword evidence="2" id="KW-1185">Reference proteome</keyword>
<accession>A0AAV5UJL7</accession>
<dbReference type="PANTHER" id="PTHR11733:SF208">
    <property type="entry name" value="PEPTIDASE M13 C-TERMINAL DOMAIN-CONTAINING PROTEIN"/>
    <property type="match status" value="1"/>
</dbReference>
<dbReference type="GO" id="GO:0005886">
    <property type="term" value="C:plasma membrane"/>
    <property type="evidence" value="ECO:0007669"/>
    <property type="project" value="TreeGrafter"/>
</dbReference>
<evidence type="ECO:0000313" key="1">
    <source>
        <dbReference type="EMBL" id="GMT06569.1"/>
    </source>
</evidence>
<dbReference type="PANTHER" id="PTHR11733">
    <property type="entry name" value="ZINC METALLOPROTEASE FAMILY M13 NEPRILYSIN-RELATED"/>
    <property type="match status" value="1"/>
</dbReference>
<organism evidence="1 2">
    <name type="scientific">Pristionchus entomophagus</name>
    <dbReference type="NCBI Taxonomy" id="358040"/>
    <lineage>
        <taxon>Eukaryota</taxon>
        <taxon>Metazoa</taxon>
        <taxon>Ecdysozoa</taxon>
        <taxon>Nematoda</taxon>
        <taxon>Chromadorea</taxon>
        <taxon>Rhabditida</taxon>
        <taxon>Rhabditina</taxon>
        <taxon>Diplogasteromorpha</taxon>
        <taxon>Diplogasteroidea</taxon>
        <taxon>Neodiplogasteridae</taxon>
        <taxon>Pristionchus</taxon>
    </lineage>
</organism>
<evidence type="ECO:0008006" key="3">
    <source>
        <dbReference type="Google" id="ProtNLM"/>
    </source>
</evidence>
<proteinExistence type="predicted"/>